<dbReference type="RefSeq" id="XP_013340781.1">
    <property type="nucleotide sequence ID" value="XM_013485327.1"/>
</dbReference>
<dbReference type="Proteomes" id="UP000030641">
    <property type="component" value="Unassembled WGS sequence"/>
</dbReference>
<sequence length="244" mass="27860">MPHDDFELASVKNICNFLLEEPMFFLVLCGPESVAKWLHKMDTGMSEEQVRKKVAPCLKELRKRADVDFLEHRHLAEDDNLDPLDKLVQTWVRYSIDRRPKASRASASLPTPAPVQDDATMADALNEVDDEDDEVIMDPPIVPEDPPANYSNGFWKLLIEAKLILSASEFASVHSKLEDILRSAILKRKRLIAEDGDETDHEETIEQRKARKKARKEVKKAEEAAEDKTIRKAAKKAIRDQETF</sequence>
<feature type="compositionally biased region" description="Basic residues" evidence="1">
    <location>
        <begin position="209"/>
        <end position="218"/>
    </location>
</feature>
<dbReference type="OrthoDB" id="3930406at2759"/>
<gene>
    <name evidence="2" type="ORF">AUEXF2481DRAFT_7807</name>
</gene>
<dbReference type="AlphaFoldDB" id="A0A074Y3W2"/>
<dbReference type="EMBL" id="KL584771">
    <property type="protein sequence ID" value="KEQ92410.1"/>
    <property type="molecule type" value="Genomic_DNA"/>
</dbReference>
<feature type="region of interest" description="Disordered" evidence="1">
    <location>
        <begin position="196"/>
        <end position="244"/>
    </location>
</feature>
<organism evidence="2 3">
    <name type="scientific">Aureobasidium subglaciale (strain EXF-2481)</name>
    <name type="common">Aureobasidium pullulans var. subglaciale</name>
    <dbReference type="NCBI Taxonomy" id="1043005"/>
    <lineage>
        <taxon>Eukaryota</taxon>
        <taxon>Fungi</taxon>
        <taxon>Dikarya</taxon>
        <taxon>Ascomycota</taxon>
        <taxon>Pezizomycotina</taxon>
        <taxon>Dothideomycetes</taxon>
        <taxon>Dothideomycetidae</taxon>
        <taxon>Dothideales</taxon>
        <taxon>Saccotheciaceae</taxon>
        <taxon>Aureobasidium</taxon>
    </lineage>
</organism>
<proteinExistence type="predicted"/>
<protein>
    <submittedName>
        <fullName evidence="2">Uncharacterized protein</fullName>
    </submittedName>
</protein>
<keyword evidence="3" id="KW-1185">Reference proteome</keyword>
<name>A0A074Y3W2_AURSE</name>
<dbReference type="InParanoid" id="A0A074Y3W2"/>
<accession>A0A074Y3W2</accession>
<dbReference type="HOGENOM" id="CLU_1137804_0_0_1"/>
<dbReference type="GeneID" id="25371450"/>
<evidence type="ECO:0000313" key="3">
    <source>
        <dbReference type="Proteomes" id="UP000030641"/>
    </source>
</evidence>
<feature type="compositionally biased region" description="Basic and acidic residues" evidence="1">
    <location>
        <begin position="219"/>
        <end position="230"/>
    </location>
</feature>
<reference evidence="2 3" key="1">
    <citation type="journal article" date="2014" name="BMC Genomics">
        <title>Genome sequencing of four Aureobasidium pullulans varieties: biotechnological potential, stress tolerance, and description of new species.</title>
        <authorList>
            <person name="Gostin Ar C."/>
            <person name="Ohm R.A."/>
            <person name="Kogej T."/>
            <person name="Sonjak S."/>
            <person name="Turk M."/>
            <person name="Zajc J."/>
            <person name="Zalar P."/>
            <person name="Grube M."/>
            <person name="Sun H."/>
            <person name="Han J."/>
            <person name="Sharma A."/>
            <person name="Chiniquy J."/>
            <person name="Ngan C.Y."/>
            <person name="Lipzen A."/>
            <person name="Barry K."/>
            <person name="Grigoriev I.V."/>
            <person name="Gunde-Cimerman N."/>
        </authorList>
    </citation>
    <scope>NUCLEOTIDE SEQUENCE [LARGE SCALE GENOMIC DNA]</scope>
    <source>
        <strain evidence="2 3">EXF-2481</strain>
    </source>
</reference>
<evidence type="ECO:0000313" key="2">
    <source>
        <dbReference type="EMBL" id="KEQ92410.1"/>
    </source>
</evidence>
<evidence type="ECO:0000256" key="1">
    <source>
        <dbReference type="SAM" id="MobiDB-lite"/>
    </source>
</evidence>